<sequence length="195" mass="21366">MSTSPNTPSSSLWQLMAPHLGLIALSFTLSRLAYELHELLTPYVAYTQGVDLLFLPAGVKLVLIMVAGWRGALGCGLSLLSLSTRFWPDLEPVWLLLYSTLSVGMTWLVVGIMLRRMALGPTLEGLSFWELVQIDMLNTLLHGIVVNGYFWSLGLRSSESFWSAALAMTLGDFLGAGVIMLLVLLVARLIAPVRT</sequence>
<feature type="transmembrane region" description="Helical" evidence="1">
    <location>
        <begin position="52"/>
        <end position="73"/>
    </location>
</feature>
<dbReference type="Proteomes" id="UP000481947">
    <property type="component" value="Unassembled WGS sequence"/>
</dbReference>
<name>A0A7C9N2G6_9BURK</name>
<organism evidence="2 3">
    <name type="scientific">Malikia spinosa</name>
    <dbReference type="NCBI Taxonomy" id="86180"/>
    <lineage>
        <taxon>Bacteria</taxon>
        <taxon>Pseudomonadati</taxon>
        <taxon>Pseudomonadota</taxon>
        <taxon>Betaproteobacteria</taxon>
        <taxon>Burkholderiales</taxon>
        <taxon>Comamonadaceae</taxon>
        <taxon>Malikia</taxon>
    </lineage>
</organism>
<evidence type="ECO:0000313" key="3">
    <source>
        <dbReference type="Proteomes" id="UP000481947"/>
    </source>
</evidence>
<keyword evidence="1" id="KW-1133">Transmembrane helix</keyword>
<evidence type="ECO:0000313" key="2">
    <source>
        <dbReference type="EMBL" id="MYZ52020.1"/>
    </source>
</evidence>
<protein>
    <submittedName>
        <fullName evidence="2">Uncharacterized protein</fullName>
    </submittedName>
</protein>
<dbReference type="AlphaFoldDB" id="A0A7C9N2G6"/>
<feature type="transmembrane region" description="Helical" evidence="1">
    <location>
        <begin position="162"/>
        <end position="187"/>
    </location>
</feature>
<proteinExistence type="predicted"/>
<accession>A0A7C9N2G6</accession>
<feature type="transmembrane region" description="Helical" evidence="1">
    <location>
        <begin position="126"/>
        <end position="150"/>
    </location>
</feature>
<keyword evidence="1" id="KW-0812">Transmembrane</keyword>
<evidence type="ECO:0000256" key="1">
    <source>
        <dbReference type="SAM" id="Phobius"/>
    </source>
</evidence>
<keyword evidence="1" id="KW-0472">Membrane</keyword>
<feature type="transmembrane region" description="Helical" evidence="1">
    <location>
        <begin position="12"/>
        <end position="32"/>
    </location>
</feature>
<feature type="transmembrane region" description="Helical" evidence="1">
    <location>
        <begin position="93"/>
        <end position="114"/>
    </location>
</feature>
<reference evidence="2 3" key="1">
    <citation type="submission" date="2019-09" db="EMBL/GenBank/DDBJ databases">
        <title>Identification of Malikia spinosa a prominent benzene-, toluene-, and ethylbenzene-degrading bacterium: enrichment, isolation and whole genome sequencing.</title>
        <authorList>
            <person name="Tancsics A."/>
            <person name="Revesz F."/>
            <person name="Kriszt B."/>
        </authorList>
    </citation>
    <scope>NUCLEOTIDE SEQUENCE [LARGE SCALE GENOMIC DNA]</scope>
    <source>
        <strain evidence="2 3">AB6</strain>
    </source>
</reference>
<dbReference type="EMBL" id="VYSB01000006">
    <property type="protein sequence ID" value="MYZ52020.1"/>
    <property type="molecule type" value="Genomic_DNA"/>
</dbReference>
<gene>
    <name evidence="2" type="ORF">F5985_07700</name>
</gene>
<comment type="caution">
    <text evidence="2">The sequence shown here is derived from an EMBL/GenBank/DDBJ whole genome shotgun (WGS) entry which is preliminary data.</text>
</comment>
<dbReference type="RefSeq" id="WP_161124946.1">
    <property type="nucleotide sequence ID" value="NZ_VYSB01000006.1"/>
</dbReference>